<feature type="region of interest" description="Disordered" evidence="1">
    <location>
        <begin position="43"/>
        <end position="83"/>
    </location>
</feature>
<accession>V6U338</accession>
<proteinExistence type="predicted"/>
<dbReference type="SUPFAM" id="SSF57184">
    <property type="entry name" value="Growth factor receptor domain"/>
    <property type="match status" value="2"/>
</dbReference>
<dbReference type="InterPro" id="IPR009030">
    <property type="entry name" value="Growth_fac_rcpt_cys_sf"/>
</dbReference>
<evidence type="ECO:0000256" key="1">
    <source>
        <dbReference type="SAM" id="MobiDB-lite"/>
    </source>
</evidence>
<dbReference type="VEuPathDB" id="GiardiaDB:GL50581_845"/>
<feature type="non-terminal residue" evidence="3">
    <location>
        <position position="1"/>
    </location>
</feature>
<reference evidence="3 4" key="2">
    <citation type="journal article" date="2013" name="Genome Biol. Evol.">
        <title>Genome sequencing of Giardia lamblia genotypes A2 and B isolates (DH and GS) and comparative analysis with the genomes of genotypes A1 and E (WB and Pig).</title>
        <authorList>
            <person name="Adam R.D."/>
            <person name="Dahlstrom E.W."/>
            <person name="Martens C.A."/>
            <person name="Bruno D.P."/>
            <person name="Barbian K.D."/>
            <person name="Ricklefs S.M."/>
            <person name="Hernandez M.M."/>
            <person name="Narla N.P."/>
            <person name="Patel R.B."/>
            <person name="Porcella S.F."/>
            <person name="Nash T.E."/>
        </authorList>
    </citation>
    <scope>NUCLEOTIDE SEQUENCE [LARGE SCALE GENOMIC DNA]</scope>
    <source>
        <strain evidence="3 4">GS</strain>
    </source>
</reference>
<evidence type="ECO:0000313" key="4">
    <source>
        <dbReference type="Proteomes" id="UP000018040"/>
    </source>
</evidence>
<keyword evidence="2" id="KW-0472">Membrane</keyword>
<dbReference type="InterPro" id="IPR036280">
    <property type="entry name" value="Multihaem_cyt_sf"/>
</dbReference>
<dbReference type="InterPro" id="IPR006212">
    <property type="entry name" value="Furin_repeat"/>
</dbReference>
<dbReference type="PANTHER" id="PTHR23275:SF100">
    <property type="entry name" value="EGF-LIKE DOMAIN-CONTAINING PROTEIN"/>
    <property type="match status" value="1"/>
</dbReference>
<dbReference type="Pfam" id="PF03302">
    <property type="entry name" value="VSP"/>
    <property type="match status" value="2"/>
</dbReference>
<evidence type="ECO:0000256" key="2">
    <source>
        <dbReference type="SAM" id="Phobius"/>
    </source>
</evidence>
<keyword evidence="2" id="KW-0812">Transmembrane</keyword>
<dbReference type="AlphaFoldDB" id="V6U338"/>
<name>V6U338_GIAIN</name>
<dbReference type="PANTHER" id="PTHR23275">
    <property type="entry name" value="CABRIOLET.-RELATED"/>
    <property type="match status" value="1"/>
</dbReference>
<comment type="caution">
    <text evidence="3">The sequence shown here is derived from an EMBL/GenBank/DDBJ whole genome shotgun (WGS) entry which is preliminary data.</text>
</comment>
<reference evidence="4" key="1">
    <citation type="submission" date="2012-02" db="EMBL/GenBank/DDBJ databases">
        <title>Genome sequencing of Giardia lamblia Genotypes A2 and B isolates (DH and GS) and comparative analysis with the genomes of Genotypes A1 and E (WB and Pig).</title>
        <authorList>
            <person name="Adam R."/>
            <person name="Dahlstrom E."/>
            <person name="Martens C."/>
            <person name="Bruno D."/>
            <person name="Barbian K."/>
            <person name="Porcella S.F."/>
            <person name="Nash T."/>
        </authorList>
    </citation>
    <scope>NUCLEOTIDE SEQUENCE</scope>
    <source>
        <strain evidence="4">GS</strain>
    </source>
</reference>
<sequence length="620" mass="63000">VLCGAVPARGGCYDTRAAPGGGVCREARDGECVMYREMGADEGHSIGGGRRGTQGSRTNDSTKEGKRAKAAATCTPTTNSNSPTSGDCTENACNVQIGSNVYCSQCAKQGEVPIDGTCTAKDSAIDKCKKDANTELAGTEQVCGACKDGYFLHKGGCYQFGGEVGKLICTDPSTPDSSLTAGKCTACAPGYFKNPTTAGAAVPPCIACNDTAGFTDSTNTYKGVLNCEVCSPPATSAGARADSVAVCTKCQGTNYLKSDGTACGEKTSTCASDNTEFAKEDVTNGNKCVSCGDAQDAVDGCNTCNYDSGTKKVTCTKCSSNYLKTVDGATTCVEKDTCKDDFFPVDDSTNGHKCVSCGDTTGVTVDIDKKYVGVDGCAKCNAPQAIQGSNGGTAAATCTECTGTKIVKTVTASGKSVTSCVELAECKDGFFVETTTNDGTSSKVCTACGDENCDVCAASGAKKCSKCKTDGTKIYLQKETDSQTGTCIEKASCTGTNYIDEAAKACNTCASAGTTDCTTCEKGADGAVVCKTCGSQKKIRPDKKGCIDACPPDVSTEKGGVCECVEGYAPTADGSSCASSSANRSGLSTGAIAGISVAAVVVVGGLVGFLCWWFICRGKA</sequence>
<dbReference type="InterPro" id="IPR052798">
    <property type="entry name" value="Giardia_VSA"/>
</dbReference>
<dbReference type="SUPFAM" id="SSF48695">
    <property type="entry name" value="Multiheme cytochromes"/>
    <property type="match status" value="1"/>
</dbReference>
<keyword evidence="2" id="KW-1133">Transmembrane helix</keyword>
<dbReference type="VEuPathDB" id="GiardiaDB:GL50803_0050163"/>
<feature type="transmembrane region" description="Helical" evidence="2">
    <location>
        <begin position="591"/>
        <end position="615"/>
    </location>
</feature>
<dbReference type="VEuPathDB" id="GiardiaDB:QR46_4669"/>
<evidence type="ECO:0000313" key="3">
    <source>
        <dbReference type="EMBL" id="ESU45244.1"/>
    </source>
</evidence>
<dbReference type="EMBL" id="AHHH01000008">
    <property type="protein sequence ID" value="ESU45244.1"/>
    <property type="molecule type" value="Genomic_DNA"/>
</dbReference>
<dbReference type="Proteomes" id="UP000018040">
    <property type="component" value="Unassembled WGS sequence"/>
</dbReference>
<dbReference type="VEuPathDB" id="GiardiaDB:DHA2_150846"/>
<dbReference type="InterPro" id="IPR005127">
    <property type="entry name" value="Giardia_VSP"/>
</dbReference>
<organism evidence="3 4">
    <name type="scientific">Giardia intestinalis</name>
    <name type="common">Giardia lamblia</name>
    <dbReference type="NCBI Taxonomy" id="5741"/>
    <lineage>
        <taxon>Eukaryota</taxon>
        <taxon>Metamonada</taxon>
        <taxon>Diplomonadida</taxon>
        <taxon>Hexamitidae</taxon>
        <taxon>Giardiinae</taxon>
        <taxon>Giardia</taxon>
    </lineage>
</organism>
<feature type="compositionally biased region" description="Low complexity" evidence="1">
    <location>
        <begin position="70"/>
        <end position="83"/>
    </location>
</feature>
<protein>
    <submittedName>
        <fullName evidence="3">Variant-specific surface protein</fullName>
    </submittedName>
</protein>
<gene>
    <name evidence="3" type="ORF">GSB_150730</name>
</gene>
<dbReference type="SMART" id="SM00261">
    <property type="entry name" value="FU"/>
    <property type="match status" value="3"/>
</dbReference>